<evidence type="ECO:0000313" key="3">
    <source>
        <dbReference type="Proteomes" id="UP000236290"/>
    </source>
</evidence>
<proteinExistence type="predicted"/>
<dbReference type="SUPFAM" id="SSF49785">
    <property type="entry name" value="Galactose-binding domain-like"/>
    <property type="match status" value="1"/>
</dbReference>
<dbReference type="OrthoDB" id="4886793at2759"/>
<comment type="caution">
    <text evidence="2">The sequence shown here is derived from an EMBL/GenBank/DDBJ whole genome shotgun (WGS) entry which is preliminary data.</text>
</comment>
<dbReference type="GO" id="GO:0008239">
    <property type="term" value="F:dipeptidyl-peptidase activity"/>
    <property type="evidence" value="ECO:0007669"/>
    <property type="project" value="InterPro"/>
</dbReference>
<dbReference type="Pfam" id="PF08530">
    <property type="entry name" value="PepX_C"/>
    <property type="match status" value="1"/>
</dbReference>
<evidence type="ECO:0000313" key="2">
    <source>
        <dbReference type="EMBL" id="PNP49576.1"/>
    </source>
</evidence>
<gene>
    <name evidence="2" type="ORF">THARTR1_09898</name>
</gene>
<dbReference type="SMART" id="SM00939">
    <property type="entry name" value="PepX_C"/>
    <property type="match status" value="1"/>
</dbReference>
<name>A0A2K0TVQ5_TRIHA</name>
<organism evidence="2 3">
    <name type="scientific">Trichoderma harzianum</name>
    <name type="common">Hypocrea lixii</name>
    <dbReference type="NCBI Taxonomy" id="5544"/>
    <lineage>
        <taxon>Eukaryota</taxon>
        <taxon>Fungi</taxon>
        <taxon>Dikarya</taxon>
        <taxon>Ascomycota</taxon>
        <taxon>Pezizomycotina</taxon>
        <taxon>Sordariomycetes</taxon>
        <taxon>Hypocreomycetidae</taxon>
        <taxon>Hypocreales</taxon>
        <taxon>Hypocreaceae</taxon>
        <taxon>Trichoderma</taxon>
    </lineage>
</organism>
<dbReference type="InterPro" id="IPR013736">
    <property type="entry name" value="Xaa-Pro_dipept_C"/>
</dbReference>
<feature type="domain" description="Xaa-Pro dipeptidyl-peptidase C-terminal" evidence="1">
    <location>
        <begin position="3"/>
        <end position="148"/>
    </location>
</feature>
<evidence type="ECO:0000259" key="1">
    <source>
        <dbReference type="SMART" id="SM00939"/>
    </source>
</evidence>
<dbReference type="Proteomes" id="UP000236290">
    <property type="component" value="Unassembled WGS sequence"/>
</dbReference>
<accession>A0A2K0TVQ5</accession>
<protein>
    <recommendedName>
        <fullName evidence="1">Xaa-Pro dipeptidyl-peptidase C-terminal domain-containing protein</fullName>
    </recommendedName>
</protein>
<sequence>MVLRTGDGGWQWRSASTWPVPNTEYRELFLEATNAGVGHISTRAPSQEEVAEYSADVEDGDKAMPMAAFESAPLEQDVELVGHYRAMLWVSSTTSDADVCVALRIMDGEREIPYRTYDTVSAAPLTWDASKSPVERLFLSAVRQSAPGTHIDVRMLSSSFQEKWPRLMLR</sequence>
<dbReference type="InterPro" id="IPR008979">
    <property type="entry name" value="Galactose-bd-like_sf"/>
</dbReference>
<reference evidence="2 3" key="1">
    <citation type="submission" date="2017-02" db="EMBL/GenBank/DDBJ databases">
        <title>Genomes of Trichoderma spp. with biocontrol activity.</title>
        <authorList>
            <person name="Gardiner D."/>
            <person name="Kazan K."/>
            <person name="Vos C."/>
            <person name="Harvey P."/>
        </authorList>
    </citation>
    <scope>NUCLEOTIDE SEQUENCE [LARGE SCALE GENOMIC DNA]</scope>
    <source>
        <strain evidence="2 3">Tr1</strain>
    </source>
</reference>
<dbReference type="Gene3D" id="2.60.120.260">
    <property type="entry name" value="Galactose-binding domain-like"/>
    <property type="match status" value="1"/>
</dbReference>
<dbReference type="AlphaFoldDB" id="A0A2K0TVQ5"/>
<dbReference type="EMBL" id="MTYI01000187">
    <property type="protein sequence ID" value="PNP49576.1"/>
    <property type="molecule type" value="Genomic_DNA"/>
</dbReference>